<dbReference type="OrthoDB" id="5038487at2759"/>
<dbReference type="AlphaFoldDB" id="A0A0J0A4G4"/>
<accession>A0A0J0A4G4</accession>
<gene>
    <name evidence="3" type="ORF">C2S_6285</name>
</gene>
<name>A0A0J0A4G4_FUSFU</name>
<feature type="domain" description="Chorismate mutase" evidence="2">
    <location>
        <begin position="87"/>
        <end position="169"/>
    </location>
</feature>
<sequence length="186" mass="19716">MHLTSPLYTILLLCTAAAAGSCHLSSAKIARCIEKPSINATAHNYPGSPLSAHSTTYPYNVTCLNDVPVAASACRSTDPDEALACARKFIDAIDEQISFLYARRLGYAAVAGAAKFNNGTALNDPTRNQAVAAGMAARVLKYGGSEETGRIMGGEGCQIYASLEYEAQQIQNCGGKLNETFERVCK</sequence>
<dbReference type="SUPFAM" id="SSF48600">
    <property type="entry name" value="Chorismate mutase II"/>
    <property type="match status" value="1"/>
</dbReference>
<feature type="chain" id="PRO_5014230115" description="Chorismate mutase domain-containing protein" evidence="1">
    <location>
        <begin position="20"/>
        <end position="186"/>
    </location>
</feature>
<evidence type="ECO:0000259" key="2">
    <source>
        <dbReference type="SMART" id="SM00830"/>
    </source>
</evidence>
<dbReference type="InterPro" id="IPR036979">
    <property type="entry name" value="CM_dom_sf"/>
</dbReference>
<dbReference type="GO" id="GO:0046417">
    <property type="term" value="P:chorismate metabolic process"/>
    <property type="evidence" value="ECO:0007669"/>
    <property type="project" value="InterPro"/>
</dbReference>
<proteinExistence type="predicted"/>
<dbReference type="SMART" id="SM00830">
    <property type="entry name" value="CM_2"/>
    <property type="match status" value="1"/>
</dbReference>
<dbReference type="InterPro" id="IPR002701">
    <property type="entry name" value="CM_II_prokaryot"/>
</dbReference>
<reference evidence="3" key="1">
    <citation type="submission" date="2019-05" db="EMBL/GenBank/DDBJ databases">
        <authorList>
            <person name="Piombo E."/>
        </authorList>
    </citation>
    <scope>NUCLEOTIDE SEQUENCE</scope>
    <source>
        <strain evidence="3">C2S</strain>
    </source>
</reference>
<dbReference type="Proteomes" id="UP000760494">
    <property type="component" value="Unassembled WGS sequence"/>
</dbReference>
<dbReference type="EMBL" id="CABFJX010000168">
    <property type="protein sequence ID" value="VTT66138.1"/>
    <property type="molecule type" value="Genomic_DNA"/>
</dbReference>
<dbReference type="Pfam" id="PF01817">
    <property type="entry name" value="CM_2"/>
    <property type="match status" value="1"/>
</dbReference>
<dbReference type="eggNOG" id="ENOG502RQNK">
    <property type="taxonomic scope" value="Eukaryota"/>
</dbReference>
<dbReference type="InterPro" id="IPR036263">
    <property type="entry name" value="Chorismate_II_sf"/>
</dbReference>
<evidence type="ECO:0000256" key="1">
    <source>
        <dbReference type="SAM" id="SignalP"/>
    </source>
</evidence>
<feature type="signal peptide" evidence="1">
    <location>
        <begin position="1"/>
        <end position="19"/>
    </location>
</feature>
<evidence type="ECO:0000313" key="4">
    <source>
        <dbReference type="Proteomes" id="UP000760494"/>
    </source>
</evidence>
<protein>
    <recommendedName>
        <fullName evidence="2">Chorismate mutase domain-containing protein</fullName>
    </recommendedName>
</protein>
<evidence type="ECO:0000313" key="3">
    <source>
        <dbReference type="EMBL" id="VTT66138.1"/>
    </source>
</evidence>
<dbReference type="GO" id="GO:0004106">
    <property type="term" value="F:chorismate mutase activity"/>
    <property type="evidence" value="ECO:0007669"/>
    <property type="project" value="InterPro"/>
</dbReference>
<keyword evidence="1" id="KW-0732">Signal</keyword>
<comment type="caution">
    <text evidence="3">The sequence shown here is derived from an EMBL/GenBank/DDBJ whole genome shotgun (WGS) entry which is preliminary data.</text>
</comment>
<organism evidence="3 4">
    <name type="scientific">Fusarium fujikuroi</name>
    <name type="common">Bakanae and foot rot disease fungus</name>
    <name type="synonym">Gibberella fujikuroi</name>
    <dbReference type="NCBI Taxonomy" id="5127"/>
    <lineage>
        <taxon>Eukaryota</taxon>
        <taxon>Fungi</taxon>
        <taxon>Dikarya</taxon>
        <taxon>Ascomycota</taxon>
        <taxon>Pezizomycotina</taxon>
        <taxon>Sordariomycetes</taxon>
        <taxon>Hypocreomycetidae</taxon>
        <taxon>Hypocreales</taxon>
        <taxon>Nectriaceae</taxon>
        <taxon>Fusarium</taxon>
        <taxon>Fusarium fujikuroi species complex</taxon>
    </lineage>
</organism>
<dbReference type="Gene3D" id="1.20.59.10">
    <property type="entry name" value="Chorismate mutase"/>
    <property type="match status" value="1"/>
</dbReference>